<feature type="region of interest" description="Disordered" evidence="1">
    <location>
        <begin position="48"/>
        <end position="67"/>
    </location>
</feature>
<dbReference type="AlphaFoldDB" id="A0AAN8GUI4"/>
<organism evidence="2 3">
    <name type="scientific">Champsocephalus esox</name>
    <name type="common">pike icefish</name>
    <dbReference type="NCBI Taxonomy" id="159716"/>
    <lineage>
        <taxon>Eukaryota</taxon>
        <taxon>Metazoa</taxon>
        <taxon>Chordata</taxon>
        <taxon>Craniata</taxon>
        <taxon>Vertebrata</taxon>
        <taxon>Euteleostomi</taxon>
        <taxon>Actinopterygii</taxon>
        <taxon>Neopterygii</taxon>
        <taxon>Teleostei</taxon>
        <taxon>Neoteleostei</taxon>
        <taxon>Acanthomorphata</taxon>
        <taxon>Eupercaria</taxon>
        <taxon>Perciformes</taxon>
        <taxon>Notothenioidei</taxon>
        <taxon>Channichthyidae</taxon>
        <taxon>Champsocephalus</taxon>
    </lineage>
</organism>
<evidence type="ECO:0000256" key="1">
    <source>
        <dbReference type="SAM" id="MobiDB-lite"/>
    </source>
</evidence>
<keyword evidence="3" id="KW-1185">Reference proteome</keyword>
<proteinExistence type="predicted"/>
<protein>
    <submittedName>
        <fullName evidence="2">Uncharacterized protein</fullName>
    </submittedName>
</protein>
<dbReference type="Proteomes" id="UP001335648">
    <property type="component" value="Unassembled WGS sequence"/>
</dbReference>
<dbReference type="EMBL" id="JAULUE010002055">
    <property type="protein sequence ID" value="KAK5891861.1"/>
    <property type="molecule type" value="Genomic_DNA"/>
</dbReference>
<name>A0AAN8GUI4_9TELE</name>
<sequence length="67" mass="7511">MEDLYCQRLRKKSRRIIKDPQSPQPQTGGFLVSTSAFPVDPSLPLSHLSSNVTPLTPSSTTHHHSLW</sequence>
<gene>
    <name evidence="2" type="ORF">CesoFtcFv8_012296</name>
</gene>
<evidence type="ECO:0000313" key="2">
    <source>
        <dbReference type="EMBL" id="KAK5891861.1"/>
    </source>
</evidence>
<accession>A0AAN8GUI4</accession>
<comment type="caution">
    <text evidence="2">The sequence shown here is derived from an EMBL/GenBank/DDBJ whole genome shotgun (WGS) entry which is preliminary data.</text>
</comment>
<reference evidence="2 3" key="1">
    <citation type="journal article" date="2023" name="Mol. Biol. Evol.">
        <title>Genomics of Secondarily Temperate Adaptation in the Only Non-Antarctic Icefish.</title>
        <authorList>
            <person name="Rivera-Colon A.G."/>
            <person name="Rayamajhi N."/>
            <person name="Minhas B.F."/>
            <person name="Madrigal G."/>
            <person name="Bilyk K.T."/>
            <person name="Yoon V."/>
            <person name="Hune M."/>
            <person name="Gregory S."/>
            <person name="Cheng C.H.C."/>
            <person name="Catchen J.M."/>
        </authorList>
    </citation>
    <scope>NUCLEOTIDE SEQUENCE [LARGE SCALE GENOMIC DNA]</scope>
    <source>
        <strain evidence="2">JC2023a</strain>
    </source>
</reference>
<evidence type="ECO:0000313" key="3">
    <source>
        <dbReference type="Proteomes" id="UP001335648"/>
    </source>
</evidence>